<name>A0ABV3TG44_9GAMM</name>
<evidence type="ECO:0000256" key="1">
    <source>
        <dbReference type="SAM" id="MobiDB-lite"/>
    </source>
</evidence>
<sequence>MSEKHSKQNDPSRRRFLKGMVVGGSVAGLAGGSSVMAATQTSTPSSKAGAEPTQRKGYQETAHIRRFYDLARG</sequence>
<evidence type="ECO:0000313" key="3">
    <source>
        <dbReference type="Proteomes" id="UP001556709"/>
    </source>
</evidence>
<dbReference type="PROSITE" id="PS51318">
    <property type="entry name" value="TAT"/>
    <property type="match status" value="1"/>
</dbReference>
<accession>A0ABV3TG44</accession>
<dbReference type="EMBL" id="JBAKFM010000003">
    <property type="protein sequence ID" value="MEX0469565.1"/>
    <property type="molecule type" value="Genomic_DNA"/>
</dbReference>
<proteinExistence type="predicted"/>
<dbReference type="InterPro" id="IPR014177">
    <property type="entry name" value="Formate_DH_TAT-contain"/>
</dbReference>
<reference evidence="2 3" key="1">
    <citation type="submission" date="2024-02" db="EMBL/GenBank/DDBJ databases">
        <title>New especies of Spiribacter isolated from saline water.</title>
        <authorList>
            <person name="Leon M.J."/>
            <person name="De La Haba R."/>
            <person name="Sanchez-Porro C."/>
            <person name="Ventosa A."/>
        </authorList>
    </citation>
    <scope>NUCLEOTIDE SEQUENCE [LARGE SCALE GENOMIC DNA]</scope>
    <source>
        <strain evidence="3">ag22IC6-390</strain>
    </source>
</reference>
<dbReference type="InterPro" id="IPR006311">
    <property type="entry name" value="TAT_signal"/>
</dbReference>
<comment type="caution">
    <text evidence="2">The sequence shown here is derived from an EMBL/GenBank/DDBJ whole genome shotgun (WGS) entry which is preliminary data.</text>
</comment>
<feature type="region of interest" description="Disordered" evidence="1">
    <location>
        <begin position="35"/>
        <end position="62"/>
    </location>
</feature>
<dbReference type="Proteomes" id="UP001556709">
    <property type="component" value="Unassembled WGS sequence"/>
</dbReference>
<protein>
    <recommendedName>
        <fullName evidence="4">Formate dehydrogenase</fullName>
    </recommendedName>
</protein>
<dbReference type="NCBIfam" id="TIGR02811">
    <property type="entry name" value="formate_TAT"/>
    <property type="match status" value="1"/>
</dbReference>
<dbReference type="PIRSF" id="PIRSF036704">
    <property type="entry name" value="UCP036704"/>
    <property type="match status" value="1"/>
</dbReference>
<evidence type="ECO:0008006" key="4">
    <source>
        <dbReference type="Google" id="ProtNLM"/>
    </source>
</evidence>
<dbReference type="RefSeq" id="WP_367959107.1">
    <property type="nucleotide sequence ID" value="NZ_JBAKFH010000001.1"/>
</dbReference>
<evidence type="ECO:0000313" key="2">
    <source>
        <dbReference type="EMBL" id="MEX0469565.1"/>
    </source>
</evidence>
<keyword evidence="3" id="KW-1185">Reference proteome</keyword>
<organism evidence="2 3">
    <name type="scientific">Spiribacter pallidus</name>
    <dbReference type="NCBI Taxonomy" id="1987936"/>
    <lineage>
        <taxon>Bacteria</taxon>
        <taxon>Pseudomonadati</taxon>
        <taxon>Pseudomonadota</taxon>
        <taxon>Gammaproteobacteria</taxon>
        <taxon>Chromatiales</taxon>
        <taxon>Ectothiorhodospiraceae</taxon>
        <taxon>Spiribacter</taxon>
    </lineage>
</organism>
<feature type="compositionally biased region" description="Basic and acidic residues" evidence="1">
    <location>
        <begin position="53"/>
        <end position="62"/>
    </location>
</feature>
<gene>
    <name evidence="2" type="ORF">V6X73_07485</name>
</gene>